<dbReference type="HOGENOM" id="CLU_016249_4_0_6"/>
<organism evidence="3 4">
    <name type="scientific">Acidithiobacillus caldus (strain ATCC 51756 / DSM 8584 / KU)</name>
    <dbReference type="NCBI Taxonomy" id="637389"/>
    <lineage>
        <taxon>Bacteria</taxon>
        <taxon>Pseudomonadati</taxon>
        <taxon>Pseudomonadota</taxon>
        <taxon>Acidithiobacillia</taxon>
        <taxon>Acidithiobacillales</taxon>
        <taxon>Acidithiobacillaceae</taxon>
        <taxon>Acidithiobacillus</taxon>
    </lineage>
</organism>
<feature type="domain" description="GH3 middle" evidence="1">
    <location>
        <begin position="292"/>
        <end position="360"/>
    </location>
</feature>
<dbReference type="AlphaFoldDB" id="A0A059ZXT5"/>
<dbReference type="Pfam" id="PF23571">
    <property type="entry name" value="GH3_M"/>
    <property type="match status" value="1"/>
</dbReference>
<dbReference type="GeneID" id="92930879"/>
<gene>
    <name evidence="3" type="ORF">Acaty_c0845</name>
</gene>
<evidence type="ECO:0000259" key="1">
    <source>
        <dbReference type="Pfam" id="PF23571"/>
    </source>
</evidence>
<dbReference type="GO" id="GO:0005737">
    <property type="term" value="C:cytoplasm"/>
    <property type="evidence" value="ECO:0007669"/>
    <property type="project" value="TreeGrafter"/>
</dbReference>
<dbReference type="InterPro" id="IPR055378">
    <property type="entry name" value="GH3_C"/>
</dbReference>
<dbReference type="InterPro" id="IPR055377">
    <property type="entry name" value="GH3_M"/>
</dbReference>
<protein>
    <submittedName>
        <fullName evidence="3">GH3 auxin-responsive promoter</fullName>
    </submittedName>
</protein>
<dbReference type="Proteomes" id="UP000005522">
    <property type="component" value="Chromosome"/>
</dbReference>
<reference evidence="3 4" key="1">
    <citation type="journal article" date="2009" name="J. Bacteriol.">
        <title>Draft genome sequence of the extremely acidophilic bacterium Acidithiobacillus caldus ATCC 51756 reveals metabolic versatility in the genus Acidithiobacillus.</title>
        <authorList>
            <person name="Valdes J."/>
            <person name="Quatrini R."/>
            <person name="Hallberg K."/>
            <person name="Dopson M."/>
            <person name="Valenzuela P.D."/>
            <person name="Holmes D.S."/>
        </authorList>
    </citation>
    <scope>NUCLEOTIDE SEQUENCE [LARGE SCALE GENOMIC DNA]</scope>
    <source>
        <strain evidence="4">ATCC 51756 / DSM 8584 / KU</strain>
    </source>
</reference>
<dbReference type="PANTHER" id="PTHR31901">
    <property type="entry name" value="GH3 DOMAIN-CONTAINING PROTEIN"/>
    <property type="match status" value="1"/>
</dbReference>
<accession>A0A059ZXT5</accession>
<evidence type="ECO:0000259" key="2">
    <source>
        <dbReference type="Pfam" id="PF23572"/>
    </source>
</evidence>
<dbReference type="EMBL" id="CP005986">
    <property type="protein sequence ID" value="AIA54722.1"/>
    <property type="molecule type" value="Genomic_DNA"/>
</dbReference>
<dbReference type="Pfam" id="PF23572">
    <property type="entry name" value="GH3_C"/>
    <property type="match status" value="1"/>
</dbReference>
<dbReference type="Pfam" id="PF03321">
    <property type="entry name" value="GH3"/>
    <property type="match status" value="1"/>
</dbReference>
<dbReference type="RefSeq" id="WP_014002512.1">
    <property type="nucleotide sequence ID" value="NZ_CP005986.1"/>
</dbReference>
<dbReference type="SUPFAM" id="SSF56801">
    <property type="entry name" value="Acetyl-CoA synthetase-like"/>
    <property type="match status" value="1"/>
</dbReference>
<dbReference type="KEGG" id="acz:Acaty_c0845"/>
<sequence length="525" mass="59108">MTEVPDRFFRHYARRRARYLDALDPVQCQQHLLLHLIGQARACRFAEDHDFARIQSVRDFQSRVPLRDYESFWHSYWEPEFPRIQNQTWSGRIPFFALSSGTSSGRSKYLPLSWTMLRAQRRAALDTLVWHQRACPWARPMRGRFFFLGGSTDLRSLAPGIRAGDLSGIAAATLPRWARPFVYPPRRLALLGDWEAKLRILAADSPGHDIRRLAGTPSWLLLLLRAVAAQVGNPPFPRLELLLHGGVPFAPYRPLFAPFLTGTRAELREVYAASEAFIASADGEPEAGLRLHLQHGAFFEFVPVAELGRERPRRHWLRDCVSGEDYALVLTTAAGLWSYLIGDVVRVLTRRPPRIHIVGRLQDYLSVFGEHLHPEELAAAVARAAATGGMPVAEWMVGPSFAEDRPGLGHHVFLLESAAPLPPSAELRPRLELMTKTLDEELRRRNADYDEHRALQLTPPELHVLAPGSFAHWLKTEGRLGGQNKVPRVVPDPQRFAQIWERLSKGESLCAAAPTGPTAGTEPSR</sequence>
<dbReference type="eggNOG" id="COG0318">
    <property type="taxonomic scope" value="Bacteria"/>
</dbReference>
<dbReference type="InterPro" id="IPR004993">
    <property type="entry name" value="GH3"/>
</dbReference>
<name>A0A059ZXT5_ACICK</name>
<feature type="domain" description="GH3 C-terminal" evidence="2">
    <location>
        <begin position="375"/>
        <end position="493"/>
    </location>
</feature>
<dbReference type="GO" id="GO:0016881">
    <property type="term" value="F:acid-amino acid ligase activity"/>
    <property type="evidence" value="ECO:0007669"/>
    <property type="project" value="TreeGrafter"/>
</dbReference>
<evidence type="ECO:0000313" key="3">
    <source>
        <dbReference type="EMBL" id="AIA54722.1"/>
    </source>
</evidence>
<proteinExistence type="predicted"/>
<evidence type="ECO:0000313" key="4">
    <source>
        <dbReference type="Proteomes" id="UP000005522"/>
    </source>
</evidence>
<dbReference type="PANTHER" id="PTHR31901:SF9">
    <property type="entry name" value="GH3 DOMAIN-CONTAINING PROTEIN"/>
    <property type="match status" value="1"/>
</dbReference>